<evidence type="ECO:0000256" key="3">
    <source>
        <dbReference type="ARBA" id="ARBA00023027"/>
    </source>
</evidence>
<keyword evidence="2" id="KW-0560">Oxidoreductase</keyword>
<comment type="caution">
    <text evidence="6">The sequence shown here is derived from an EMBL/GenBank/DDBJ whole genome shotgun (WGS) entry which is preliminary data.</text>
</comment>
<dbReference type="NCBIfam" id="TIGR03026">
    <property type="entry name" value="NDP-sugDHase"/>
    <property type="match status" value="1"/>
</dbReference>
<dbReference type="EMBL" id="VTEU01000002">
    <property type="protein sequence ID" value="TYS59950.1"/>
    <property type="molecule type" value="Genomic_DNA"/>
</dbReference>
<dbReference type="InterPro" id="IPR014026">
    <property type="entry name" value="UDP-Glc/GDP-Man_DH_dimer"/>
</dbReference>
<dbReference type="Pfam" id="PF00984">
    <property type="entry name" value="UDPG_MGDP_dh"/>
    <property type="match status" value="1"/>
</dbReference>
<evidence type="ECO:0000256" key="4">
    <source>
        <dbReference type="PIRNR" id="PIRNR000124"/>
    </source>
</evidence>
<proteinExistence type="inferred from homology"/>
<sequence length="426" mass="47192">MNRKIAVVGLGYVGLPVAVEFGKNHKIIGFDINQNRIDTLKQGIDYTNEVTSEDLVEANIDFTMEESDLSQADFIIVAVPTPIYKHNVPDLTPLKKASETVGRNLSKGTIVVYESTVYPGATEEVCLPILEEQSGLKGGEDFFIGYSPERINPGDKERTFRTITKIVSGQNEEILEIVASVYNSVVEAGVYRASTIKVAEAAKVIENTQRDLNIALMNELALIFDRLDIDTDEVLQAAGTKWNFLRFSPGLVGGHCIGVDPYYLTSKAESVGYHPEVILAGRRINENMGKHIATSLIKQMIKKDMKIQGAKVTVLGLTFKENVPDLRNSRVIDVIDELKEFGVEVQVTDAHAEKEDAIREYGIELVDYENLQPADAVIFAVPHQSYVDNGWSQFGSLLKEGSGVVVDIKSKLVKEECPENVTLWRL</sequence>
<dbReference type="InterPro" id="IPR008927">
    <property type="entry name" value="6-PGluconate_DH-like_C_sf"/>
</dbReference>
<dbReference type="InterPro" id="IPR036291">
    <property type="entry name" value="NAD(P)-bd_dom_sf"/>
</dbReference>
<dbReference type="GO" id="GO:0051287">
    <property type="term" value="F:NAD binding"/>
    <property type="evidence" value="ECO:0007669"/>
    <property type="project" value="InterPro"/>
</dbReference>
<dbReference type="RefSeq" id="WP_148965427.1">
    <property type="nucleotide sequence ID" value="NZ_VTEU01000002.1"/>
</dbReference>
<dbReference type="Gene3D" id="3.40.50.720">
    <property type="entry name" value="NAD(P)-binding Rossmann-like Domain"/>
    <property type="match status" value="2"/>
</dbReference>
<evidence type="ECO:0000313" key="7">
    <source>
        <dbReference type="Proteomes" id="UP000323393"/>
    </source>
</evidence>
<dbReference type="GO" id="GO:0016628">
    <property type="term" value="F:oxidoreductase activity, acting on the CH-CH group of donors, NAD or NADP as acceptor"/>
    <property type="evidence" value="ECO:0007669"/>
    <property type="project" value="InterPro"/>
</dbReference>
<dbReference type="SMART" id="SM00984">
    <property type="entry name" value="UDPG_MGDP_dh_C"/>
    <property type="match status" value="1"/>
</dbReference>
<reference evidence="6 7" key="1">
    <citation type="submission" date="2019-08" db="EMBL/GenBank/DDBJ databases">
        <title>Bacillus genomes from the desert of Cuatro Cienegas, Coahuila.</title>
        <authorList>
            <person name="Olmedo-Alvarez G."/>
        </authorList>
    </citation>
    <scope>NUCLEOTIDE SEQUENCE [LARGE SCALE GENOMIC DNA]</scope>
    <source>
        <strain evidence="6 7">CH88_3T</strain>
    </source>
</reference>
<dbReference type="InterPro" id="IPR014027">
    <property type="entry name" value="UDP-Glc/GDP-Man_DH_C"/>
</dbReference>
<dbReference type="PIRSF" id="PIRSF000124">
    <property type="entry name" value="UDPglc_GDPman_dh"/>
    <property type="match status" value="1"/>
</dbReference>
<dbReference type="InterPro" id="IPR036220">
    <property type="entry name" value="UDP-Glc/GDP-Man_DH_C_sf"/>
</dbReference>
<dbReference type="Pfam" id="PF03720">
    <property type="entry name" value="UDPG_MGDP_dh_C"/>
    <property type="match status" value="1"/>
</dbReference>
<feature type="domain" description="UDP-glucose/GDP-mannose dehydrogenase C-terminal" evidence="5">
    <location>
        <begin position="313"/>
        <end position="414"/>
    </location>
</feature>
<name>A0AA94WPZ1_9BACI</name>
<dbReference type="SUPFAM" id="SSF51735">
    <property type="entry name" value="NAD(P)-binding Rossmann-fold domains"/>
    <property type="match status" value="1"/>
</dbReference>
<evidence type="ECO:0000256" key="2">
    <source>
        <dbReference type="ARBA" id="ARBA00023002"/>
    </source>
</evidence>
<dbReference type="SUPFAM" id="SSF48179">
    <property type="entry name" value="6-phosphogluconate dehydrogenase C-terminal domain-like"/>
    <property type="match status" value="1"/>
</dbReference>
<dbReference type="InterPro" id="IPR001732">
    <property type="entry name" value="UDP-Glc/GDP-Man_DH_N"/>
</dbReference>
<gene>
    <name evidence="6" type="ORF">FZC74_07285</name>
</gene>
<keyword evidence="3" id="KW-0520">NAD</keyword>
<dbReference type="PANTHER" id="PTHR43491">
    <property type="entry name" value="UDP-N-ACETYL-D-MANNOSAMINE DEHYDROGENASE"/>
    <property type="match status" value="1"/>
</dbReference>
<dbReference type="PANTHER" id="PTHR43491:SF2">
    <property type="entry name" value="UDP-N-ACETYL-D-MANNOSAMINE DEHYDROGENASE"/>
    <property type="match status" value="1"/>
</dbReference>
<dbReference type="GO" id="GO:0000271">
    <property type="term" value="P:polysaccharide biosynthetic process"/>
    <property type="evidence" value="ECO:0007669"/>
    <property type="project" value="InterPro"/>
</dbReference>
<dbReference type="Pfam" id="PF03721">
    <property type="entry name" value="UDPG_MGDP_dh_N"/>
    <property type="match status" value="1"/>
</dbReference>
<dbReference type="GO" id="GO:0016616">
    <property type="term" value="F:oxidoreductase activity, acting on the CH-OH group of donors, NAD or NADP as acceptor"/>
    <property type="evidence" value="ECO:0007669"/>
    <property type="project" value="InterPro"/>
</dbReference>
<organism evidence="6 7">
    <name type="scientific">Sutcliffiella horikoshii</name>
    <dbReference type="NCBI Taxonomy" id="79883"/>
    <lineage>
        <taxon>Bacteria</taxon>
        <taxon>Bacillati</taxon>
        <taxon>Bacillota</taxon>
        <taxon>Bacilli</taxon>
        <taxon>Bacillales</taxon>
        <taxon>Bacillaceae</taxon>
        <taxon>Sutcliffiella</taxon>
    </lineage>
</organism>
<comment type="similarity">
    <text evidence="1 4">Belongs to the UDP-glucose/GDP-mannose dehydrogenase family.</text>
</comment>
<dbReference type="InterPro" id="IPR028359">
    <property type="entry name" value="UDP_ManNAc/GlcNAc_DH"/>
</dbReference>
<evidence type="ECO:0000259" key="5">
    <source>
        <dbReference type="SMART" id="SM00984"/>
    </source>
</evidence>
<dbReference type="PIRSF" id="PIRSF500136">
    <property type="entry name" value="UDP_ManNAc_DH"/>
    <property type="match status" value="1"/>
</dbReference>
<dbReference type="AlphaFoldDB" id="A0AA94WPZ1"/>
<accession>A0AA94WPZ1</accession>
<evidence type="ECO:0000313" key="6">
    <source>
        <dbReference type="EMBL" id="TYS59950.1"/>
    </source>
</evidence>
<dbReference type="Proteomes" id="UP000323393">
    <property type="component" value="Unassembled WGS sequence"/>
</dbReference>
<dbReference type="SUPFAM" id="SSF52413">
    <property type="entry name" value="UDP-glucose/GDP-mannose dehydrogenase C-terminal domain"/>
    <property type="match status" value="1"/>
</dbReference>
<evidence type="ECO:0000256" key="1">
    <source>
        <dbReference type="ARBA" id="ARBA00006601"/>
    </source>
</evidence>
<protein>
    <submittedName>
        <fullName evidence="6">Nucleotide sugar dehydrogenase</fullName>
    </submittedName>
</protein>
<dbReference type="InterPro" id="IPR017476">
    <property type="entry name" value="UDP-Glc/GDP-Man"/>
</dbReference>